<dbReference type="Gene3D" id="2.30.42.10">
    <property type="match status" value="1"/>
</dbReference>
<dbReference type="SMART" id="SM00228">
    <property type="entry name" value="PDZ"/>
    <property type="match status" value="1"/>
</dbReference>
<dbReference type="PRINTS" id="PR00834">
    <property type="entry name" value="PROTEASES2C"/>
</dbReference>
<dbReference type="InterPro" id="IPR009003">
    <property type="entry name" value="Peptidase_S1_PA"/>
</dbReference>
<evidence type="ECO:0000313" key="7">
    <source>
        <dbReference type="Proteomes" id="UP000319263"/>
    </source>
</evidence>
<dbReference type="PANTHER" id="PTHR43343:SF3">
    <property type="entry name" value="PROTEASE DO-LIKE 8, CHLOROPLASTIC"/>
    <property type="match status" value="1"/>
</dbReference>
<evidence type="ECO:0000256" key="3">
    <source>
        <dbReference type="SAM" id="MobiDB-lite"/>
    </source>
</evidence>
<dbReference type="InterPro" id="IPR001478">
    <property type="entry name" value="PDZ"/>
</dbReference>
<feature type="domain" description="PDZ" evidence="5">
    <location>
        <begin position="287"/>
        <end position="402"/>
    </location>
</feature>
<feature type="signal peptide" evidence="4">
    <location>
        <begin position="1"/>
        <end position="42"/>
    </location>
</feature>
<dbReference type="SUPFAM" id="SSF50156">
    <property type="entry name" value="PDZ domain-like"/>
    <property type="match status" value="1"/>
</dbReference>
<accession>A0A516Q2E7</accession>
<dbReference type="GO" id="GO:0006508">
    <property type="term" value="P:proteolysis"/>
    <property type="evidence" value="ECO:0007669"/>
    <property type="project" value="UniProtKB-KW"/>
</dbReference>
<evidence type="ECO:0000256" key="1">
    <source>
        <dbReference type="ARBA" id="ARBA00022670"/>
    </source>
</evidence>
<organism evidence="6 7">
    <name type="scientific">Microlunatus elymi</name>
    <dbReference type="NCBI Taxonomy" id="2596828"/>
    <lineage>
        <taxon>Bacteria</taxon>
        <taxon>Bacillati</taxon>
        <taxon>Actinomycetota</taxon>
        <taxon>Actinomycetes</taxon>
        <taxon>Propionibacteriales</taxon>
        <taxon>Propionibacteriaceae</taxon>
        <taxon>Microlunatus</taxon>
    </lineage>
</organism>
<keyword evidence="2" id="KW-0378">Hydrolase</keyword>
<keyword evidence="1" id="KW-0645">Protease</keyword>
<feature type="chain" id="PRO_5022178676" evidence="4">
    <location>
        <begin position="43"/>
        <end position="418"/>
    </location>
</feature>
<proteinExistence type="predicted"/>
<feature type="region of interest" description="Disordered" evidence="3">
    <location>
        <begin position="64"/>
        <end position="84"/>
    </location>
</feature>
<dbReference type="Proteomes" id="UP000319263">
    <property type="component" value="Chromosome"/>
</dbReference>
<dbReference type="Pfam" id="PF13365">
    <property type="entry name" value="Trypsin_2"/>
    <property type="match status" value="1"/>
</dbReference>
<dbReference type="InterPro" id="IPR036034">
    <property type="entry name" value="PDZ_sf"/>
</dbReference>
<evidence type="ECO:0000259" key="5">
    <source>
        <dbReference type="SMART" id="SM00228"/>
    </source>
</evidence>
<dbReference type="PANTHER" id="PTHR43343">
    <property type="entry name" value="PEPTIDASE S12"/>
    <property type="match status" value="1"/>
</dbReference>
<dbReference type="KEGG" id="mik:FOE78_16925"/>
<name>A0A516Q2E7_9ACTN</name>
<gene>
    <name evidence="6" type="ORF">FOE78_16925</name>
</gene>
<dbReference type="InterPro" id="IPR051201">
    <property type="entry name" value="Chloro_Bact_Ser_Proteases"/>
</dbReference>
<dbReference type="InterPro" id="IPR001940">
    <property type="entry name" value="Peptidase_S1C"/>
</dbReference>
<keyword evidence="4" id="KW-0732">Signal</keyword>
<dbReference type="Pfam" id="PF13180">
    <property type="entry name" value="PDZ_2"/>
    <property type="match status" value="1"/>
</dbReference>
<reference evidence="6 7" key="1">
    <citation type="submission" date="2019-07" db="EMBL/GenBank/DDBJ databases">
        <title>Microlunatus dokdonensis sp. nov. isolated from the rhizospheric soil of the wild plant Elymus tsukushiensis.</title>
        <authorList>
            <person name="Ghim S.-Y."/>
            <person name="Hwang Y.-J."/>
            <person name="Son J.-S."/>
            <person name="Shin J.-H."/>
        </authorList>
    </citation>
    <scope>NUCLEOTIDE SEQUENCE [LARGE SCALE GENOMIC DNA]</scope>
    <source>
        <strain evidence="6 7">KUDC0627</strain>
    </source>
</reference>
<keyword evidence="7" id="KW-1185">Reference proteome</keyword>
<dbReference type="GO" id="GO:0004252">
    <property type="term" value="F:serine-type endopeptidase activity"/>
    <property type="evidence" value="ECO:0007669"/>
    <property type="project" value="InterPro"/>
</dbReference>
<sequence length="418" mass="40611">MAGLFTGTNAAAHPLRKPLRRLAAAAGAGVLMVGLAVGPASAATTRLVDAGGYGSPYGWGYGSGGSQSSGTSTTQSDPASTSESRGVVLIDTELYDGSGAAGTGIVLTSGGKILTNYHVVEGSTSIKVTVASTGATYTATLVGADQSSDVAVLQLKKASGLTTADLDEDQVAVGDNVTAVGNAGGTGELSAADGQVTSLNADITTAAEDTVKGESLTGMIETDADVVAGDSGGPLLDSQGEVVGIDTAASSGSQIDGYAIPIDNALKIVDQINAGNETSQVRIGPAAYLGVEVSDSSAQSAESGGQSGWGDQYGYNDPFGGAGTSGAFGGSGSFGTQSTTGTSGAAVVGVEDGTPAVTAGLAAGDVITGVGSTTIGSASALTDALAKHQPGDQVKITWIDSNGDQQSATVTLGDSPIN</sequence>
<dbReference type="SUPFAM" id="SSF50494">
    <property type="entry name" value="Trypsin-like serine proteases"/>
    <property type="match status" value="1"/>
</dbReference>
<protein>
    <submittedName>
        <fullName evidence="6">PDZ domain-containing protein</fullName>
    </submittedName>
</protein>
<dbReference type="Gene3D" id="2.40.10.120">
    <property type="match status" value="1"/>
</dbReference>
<evidence type="ECO:0000256" key="2">
    <source>
        <dbReference type="ARBA" id="ARBA00022801"/>
    </source>
</evidence>
<dbReference type="EMBL" id="CP041692">
    <property type="protein sequence ID" value="QDP97381.1"/>
    <property type="molecule type" value="Genomic_DNA"/>
</dbReference>
<dbReference type="RefSeq" id="WP_143987340.1">
    <property type="nucleotide sequence ID" value="NZ_CP041692.1"/>
</dbReference>
<dbReference type="OrthoDB" id="73775at2"/>
<dbReference type="AlphaFoldDB" id="A0A516Q2E7"/>
<evidence type="ECO:0000313" key="6">
    <source>
        <dbReference type="EMBL" id="QDP97381.1"/>
    </source>
</evidence>
<evidence type="ECO:0000256" key="4">
    <source>
        <dbReference type="SAM" id="SignalP"/>
    </source>
</evidence>